<dbReference type="NCBIfam" id="TIGR02669">
    <property type="entry name" value="SpoIID_LytB"/>
    <property type="match status" value="1"/>
</dbReference>
<keyword evidence="1" id="KW-0732">Signal</keyword>
<gene>
    <name evidence="3" type="ORF">GCM10010528_16040</name>
</gene>
<organism evidence="3 4">
    <name type="scientific">Gordonia defluvii</name>
    <dbReference type="NCBI Taxonomy" id="283718"/>
    <lineage>
        <taxon>Bacteria</taxon>
        <taxon>Bacillati</taxon>
        <taxon>Actinomycetota</taxon>
        <taxon>Actinomycetes</taxon>
        <taxon>Mycobacteriales</taxon>
        <taxon>Gordoniaceae</taxon>
        <taxon>Gordonia</taxon>
    </lineage>
</organism>
<accession>A0ABP6L8Y0</accession>
<dbReference type="InterPro" id="IPR013486">
    <property type="entry name" value="SpoIID/LytB"/>
</dbReference>
<comment type="caution">
    <text evidence="3">The sequence shown here is derived from an EMBL/GenBank/DDBJ whole genome shotgun (WGS) entry which is preliminary data.</text>
</comment>
<keyword evidence="4" id="KW-1185">Reference proteome</keyword>
<dbReference type="Proteomes" id="UP001501035">
    <property type="component" value="Unassembled WGS sequence"/>
</dbReference>
<dbReference type="InterPro" id="IPR013207">
    <property type="entry name" value="LGFP"/>
</dbReference>
<evidence type="ECO:0000256" key="1">
    <source>
        <dbReference type="SAM" id="SignalP"/>
    </source>
</evidence>
<sequence length="513" mass="52089">MRQVRKKVVSAALAPVLVVGGIAAVVATAATVTSVTLTAGADVNLSGRGHGHGRGMGQWGALGYAKRGWPAEKILRHYYGGTTAGKADKPEVSVILTKQSSVNVRADAGLRVGGQTVAPGQAVRLAGTTATITSGCNGAVVASVPLGASPFVDPINPAPSRPATELLKLCSNGAVYRGGLGLVDGKVVNRLHVDDYVKGVIPRESLPRWADEGGAEALKAQAVAARTYALAALAKGKKIDDTMNSQVYGGVSGEDPRTNIAADATAGQILLAGGVPAFTEFSASTGGYTAGGNFPAVQDEGDTVSPAHTWTATVSADSVGRAFGVGGLKSLEVTQANGLGPDFGRALKVRAIGSGGTKEITGEEARTLLKLKSAWFSIAGQTTKPQIVAPPTGPGAGVGAPGPLENFDLGSLLRGVADNVRFDQGTIDRLLGAAGTAFAAKQTALGGRRSPLGQPLGVPALTEDGRGVQQRFQRGVMLYTPQTGAVALSPRGLRAFNKRGGLVALGFPRVDAI</sequence>
<dbReference type="EMBL" id="BAAAVS010000023">
    <property type="protein sequence ID" value="GAA3036139.1"/>
    <property type="molecule type" value="Genomic_DNA"/>
</dbReference>
<feature type="chain" id="PRO_5045748508" description="Sporulation stage II protein D amidase enhancer LytB N-terminal domain-containing protein" evidence="1">
    <location>
        <begin position="30"/>
        <end position="513"/>
    </location>
</feature>
<dbReference type="Pfam" id="PF08486">
    <property type="entry name" value="SpoIID"/>
    <property type="match status" value="1"/>
</dbReference>
<name>A0ABP6L8Y0_9ACTN</name>
<dbReference type="InterPro" id="IPR013693">
    <property type="entry name" value="SpoIID/LytB_N"/>
</dbReference>
<dbReference type="RefSeq" id="WP_290713262.1">
    <property type="nucleotide sequence ID" value="NZ_BAAAVS010000023.1"/>
</dbReference>
<proteinExistence type="predicted"/>
<feature type="domain" description="Sporulation stage II protein D amidase enhancer LytB N-terminal" evidence="2">
    <location>
        <begin position="186"/>
        <end position="270"/>
    </location>
</feature>
<protein>
    <recommendedName>
        <fullName evidence="2">Sporulation stage II protein D amidase enhancer LytB N-terminal domain-containing protein</fullName>
    </recommendedName>
</protein>
<feature type="signal peptide" evidence="1">
    <location>
        <begin position="1"/>
        <end position="29"/>
    </location>
</feature>
<dbReference type="Pfam" id="PF08310">
    <property type="entry name" value="LGFP"/>
    <property type="match status" value="1"/>
</dbReference>
<evidence type="ECO:0000313" key="4">
    <source>
        <dbReference type="Proteomes" id="UP001501035"/>
    </source>
</evidence>
<evidence type="ECO:0000259" key="2">
    <source>
        <dbReference type="Pfam" id="PF08486"/>
    </source>
</evidence>
<evidence type="ECO:0000313" key="3">
    <source>
        <dbReference type="EMBL" id="GAA3036139.1"/>
    </source>
</evidence>
<reference evidence="4" key="1">
    <citation type="journal article" date="2019" name="Int. J. Syst. Evol. Microbiol.">
        <title>The Global Catalogue of Microorganisms (GCM) 10K type strain sequencing project: providing services to taxonomists for standard genome sequencing and annotation.</title>
        <authorList>
            <consortium name="The Broad Institute Genomics Platform"/>
            <consortium name="The Broad Institute Genome Sequencing Center for Infectious Disease"/>
            <person name="Wu L."/>
            <person name="Ma J."/>
        </authorList>
    </citation>
    <scope>NUCLEOTIDE SEQUENCE [LARGE SCALE GENOMIC DNA]</scope>
    <source>
        <strain evidence="4">JCM 14234</strain>
    </source>
</reference>